<accession>A0A0N9I919</accession>
<reference evidence="1 2" key="1">
    <citation type="submission" date="2015-07" db="EMBL/GenBank/DDBJ databases">
        <title>Genome sequencing of Kibdelosporangium phytohabitans.</title>
        <authorList>
            <person name="Qin S."/>
            <person name="Xing K."/>
        </authorList>
    </citation>
    <scope>NUCLEOTIDE SEQUENCE [LARGE SCALE GENOMIC DNA]</scope>
    <source>
        <strain evidence="1 2">KLBMP1111</strain>
    </source>
</reference>
<proteinExistence type="predicted"/>
<organism evidence="1 2">
    <name type="scientific">Kibdelosporangium phytohabitans</name>
    <dbReference type="NCBI Taxonomy" id="860235"/>
    <lineage>
        <taxon>Bacteria</taxon>
        <taxon>Bacillati</taxon>
        <taxon>Actinomycetota</taxon>
        <taxon>Actinomycetes</taxon>
        <taxon>Pseudonocardiales</taxon>
        <taxon>Pseudonocardiaceae</taxon>
        <taxon>Kibdelosporangium</taxon>
    </lineage>
</organism>
<evidence type="ECO:0000313" key="1">
    <source>
        <dbReference type="EMBL" id="ALG12894.1"/>
    </source>
</evidence>
<dbReference type="RefSeq" id="WP_054294785.1">
    <property type="nucleotide sequence ID" value="NZ_CP012752.1"/>
</dbReference>
<dbReference type="KEGG" id="kphy:AOZ06_43975"/>
<dbReference type="EMBL" id="CP012752">
    <property type="protein sequence ID" value="ALG12894.1"/>
    <property type="molecule type" value="Genomic_DNA"/>
</dbReference>
<dbReference type="Proteomes" id="UP000063699">
    <property type="component" value="Chromosome"/>
</dbReference>
<name>A0A0N9I919_9PSEU</name>
<protein>
    <submittedName>
        <fullName evidence="1">Uncharacterized protein</fullName>
    </submittedName>
</protein>
<keyword evidence="2" id="KW-1185">Reference proteome</keyword>
<gene>
    <name evidence="1" type="ORF">AOZ06_43975</name>
</gene>
<sequence>MPVSLIISPSGLSSQVRDAVRYIPLRSVVLHDPEHHGPVGESFLGVGRHRHGQFQAADNAARGLLPQMRTWLKTTPPQW</sequence>
<evidence type="ECO:0000313" key="2">
    <source>
        <dbReference type="Proteomes" id="UP000063699"/>
    </source>
</evidence>
<dbReference type="AlphaFoldDB" id="A0A0N9I919"/>